<gene>
    <name evidence="3" type="primary">LOC111087103</name>
</gene>
<keyword evidence="2" id="KW-1185">Reference proteome</keyword>
<evidence type="ECO:0000313" key="3">
    <source>
        <dbReference type="RefSeq" id="XP_022248252.1"/>
    </source>
</evidence>
<feature type="signal peptide" evidence="1">
    <location>
        <begin position="1"/>
        <end position="19"/>
    </location>
</feature>
<keyword evidence="1" id="KW-0732">Signal</keyword>
<organism evidence="2 3">
    <name type="scientific">Limulus polyphemus</name>
    <name type="common">Atlantic horseshoe crab</name>
    <dbReference type="NCBI Taxonomy" id="6850"/>
    <lineage>
        <taxon>Eukaryota</taxon>
        <taxon>Metazoa</taxon>
        <taxon>Ecdysozoa</taxon>
        <taxon>Arthropoda</taxon>
        <taxon>Chelicerata</taxon>
        <taxon>Merostomata</taxon>
        <taxon>Xiphosura</taxon>
        <taxon>Limulidae</taxon>
        <taxon>Limulus</taxon>
    </lineage>
</organism>
<name>A0ABM1SX96_LIMPO</name>
<dbReference type="RefSeq" id="XP_022248252.1">
    <property type="nucleotide sequence ID" value="XM_022392544.1"/>
</dbReference>
<evidence type="ECO:0000313" key="2">
    <source>
        <dbReference type="Proteomes" id="UP000694941"/>
    </source>
</evidence>
<evidence type="ECO:0000256" key="1">
    <source>
        <dbReference type="SAM" id="SignalP"/>
    </source>
</evidence>
<sequence>MKVLFAALVVLISLTMTKGSIIEIAWQMICKTKVEKPGKVNEMRECMGKILKEKSDGLQDALRECEFAKFPYEKYEDYLNELCKKKNMLMYRKSINVSLKNLQQFKRIQNLHSLK</sequence>
<protein>
    <submittedName>
        <fullName evidence="3">Uncharacterized protein LOC111087103</fullName>
    </submittedName>
</protein>
<accession>A0ABM1SX96</accession>
<dbReference type="Proteomes" id="UP000694941">
    <property type="component" value="Unplaced"/>
</dbReference>
<dbReference type="GeneID" id="111087103"/>
<reference evidence="3" key="1">
    <citation type="submission" date="2025-08" db="UniProtKB">
        <authorList>
            <consortium name="RefSeq"/>
        </authorList>
    </citation>
    <scope>IDENTIFICATION</scope>
    <source>
        <tissue evidence="3">Muscle</tissue>
    </source>
</reference>
<proteinExistence type="predicted"/>
<feature type="chain" id="PRO_5046457293" evidence="1">
    <location>
        <begin position="20"/>
        <end position="115"/>
    </location>
</feature>